<comment type="catalytic activity">
    <reaction evidence="1 7">
        <text>6-phospho-D-glucono-1,5-lactone + H2O = 6-phospho-D-gluconate + H(+)</text>
        <dbReference type="Rhea" id="RHEA:12556"/>
        <dbReference type="ChEBI" id="CHEBI:15377"/>
        <dbReference type="ChEBI" id="CHEBI:15378"/>
        <dbReference type="ChEBI" id="CHEBI:57955"/>
        <dbReference type="ChEBI" id="CHEBI:58759"/>
        <dbReference type="EC" id="3.1.1.31"/>
    </reaction>
</comment>
<evidence type="ECO:0000256" key="5">
    <source>
        <dbReference type="ARBA" id="ARBA00013198"/>
    </source>
</evidence>
<dbReference type="AlphaFoldDB" id="A0A4R3MCP7"/>
<accession>A0A4R3MCP7</accession>
<sequence>MIWHPYEQSQPCIKALAHAVTGLLQQELEQSGTARLAVSGGHSPIPLFTELSQAGLDWPKIHITLVDERFVAPGDPDSNENLVRRYLLVNRASHAQFQGLVTHADDIKACVDQANRSAAPATLAILGMGDDGHTASLFPNAPELAQALDPAQTLHYMSITPPAAPHRRISSTLAALLQAQHRILFISGPQKLQVFERAAQQPTPAQPVSLLLTRTDAAINVYWHP</sequence>
<name>A0A4R3MCP7_9BURK</name>
<dbReference type="SUPFAM" id="SSF100950">
    <property type="entry name" value="NagB/RpiA/CoA transferase-like"/>
    <property type="match status" value="1"/>
</dbReference>
<dbReference type="GO" id="GO:0017057">
    <property type="term" value="F:6-phosphogluconolactonase activity"/>
    <property type="evidence" value="ECO:0007669"/>
    <property type="project" value="UniProtKB-UniRule"/>
</dbReference>
<organism evidence="9 10">
    <name type="scientific">Paralcaligenes ureilyticus</name>
    <dbReference type="NCBI Taxonomy" id="627131"/>
    <lineage>
        <taxon>Bacteria</taxon>
        <taxon>Pseudomonadati</taxon>
        <taxon>Pseudomonadota</taxon>
        <taxon>Betaproteobacteria</taxon>
        <taxon>Burkholderiales</taxon>
        <taxon>Alcaligenaceae</taxon>
        <taxon>Paralcaligenes</taxon>
    </lineage>
</organism>
<dbReference type="Pfam" id="PF01182">
    <property type="entry name" value="Glucosamine_iso"/>
    <property type="match status" value="1"/>
</dbReference>
<proteinExistence type="inferred from homology"/>
<comment type="caution">
    <text evidence="9">The sequence shown here is derived from an EMBL/GenBank/DDBJ whole genome shotgun (WGS) entry which is preliminary data.</text>
</comment>
<evidence type="ECO:0000313" key="10">
    <source>
        <dbReference type="Proteomes" id="UP000295525"/>
    </source>
</evidence>
<keyword evidence="7" id="KW-0378">Hydrolase</keyword>
<dbReference type="RefSeq" id="WP_132580680.1">
    <property type="nucleotide sequence ID" value="NZ_SMAJ01000003.1"/>
</dbReference>
<comment type="pathway">
    <text evidence="3 7">Carbohydrate degradation; pentose phosphate pathway; D-ribulose 5-phosphate from D-glucose 6-phosphate (oxidative stage): step 2/3.</text>
</comment>
<reference evidence="9 10" key="1">
    <citation type="submission" date="2019-03" db="EMBL/GenBank/DDBJ databases">
        <title>Genomic Encyclopedia of Type Strains, Phase IV (KMG-IV): sequencing the most valuable type-strain genomes for metagenomic binning, comparative biology and taxonomic classification.</title>
        <authorList>
            <person name="Goeker M."/>
        </authorList>
    </citation>
    <scope>NUCLEOTIDE SEQUENCE [LARGE SCALE GENOMIC DNA]</scope>
    <source>
        <strain evidence="9 10">DSM 24591</strain>
    </source>
</reference>
<evidence type="ECO:0000256" key="6">
    <source>
        <dbReference type="ARBA" id="ARBA00020337"/>
    </source>
</evidence>
<dbReference type="EC" id="3.1.1.31" evidence="5 7"/>
<evidence type="ECO:0000259" key="8">
    <source>
        <dbReference type="Pfam" id="PF01182"/>
    </source>
</evidence>
<feature type="domain" description="Glucosamine/galactosamine-6-phosphate isomerase" evidence="8">
    <location>
        <begin position="10"/>
        <end position="213"/>
    </location>
</feature>
<comment type="similarity">
    <text evidence="4 7">Belongs to the glucosamine/galactosamine-6-phosphate isomerase family. 6-phosphogluconolactonase subfamily.</text>
</comment>
<dbReference type="Proteomes" id="UP000295525">
    <property type="component" value="Unassembled WGS sequence"/>
</dbReference>
<dbReference type="GO" id="GO:0005975">
    <property type="term" value="P:carbohydrate metabolic process"/>
    <property type="evidence" value="ECO:0007669"/>
    <property type="project" value="UniProtKB-UniRule"/>
</dbReference>
<dbReference type="Gene3D" id="3.40.50.1360">
    <property type="match status" value="1"/>
</dbReference>
<protein>
    <recommendedName>
        <fullName evidence="6 7">6-phosphogluconolactonase</fullName>
        <shortName evidence="7">6PGL</shortName>
        <ecNumber evidence="5 7">3.1.1.31</ecNumber>
    </recommendedName>
</protein>
<evidence type="ECO:0000256" key="1">
    <source>
        <dbReference type="ARBA" id="ARBA00000832"/>
    </source>
</evidence>
<dbReference type="CDD" id="cd01400">
    <property type="entry name" value="6PGL"/>
    <property type="match status" value="1"/>
</dbReference>
<dbReference type="NCBIfam" id="TIGR01198">
    <property type="entry name" value="pgl"/>
    <property type="match status" value="1"/>
</dbReference>
<dbReference type="EMBL" id="SMAJ01000003">
    <property type="protein sequence ID" value="TCT09797.1"/>
    <property type="molecule type" value="Genomic_DNA"/>
</dbReference>
<evidence type="ECO:0000256" key="2">
    <source>
        <dbReference type="ARBA" id="ARBA00002681"/>
    </source>
</evidence>
<dbReference type="UniPathway" id="UPA00115">
    <property type="reaction ID" value="UER00409"/>
</dbReference>
<keyword evidence="10" id="KW-1185">Reference proteome</keyword>
<evidence type="ECO:0000256" key="3">
    <source>
        <dbReference type="ARBA" id="ARBA00004961"/>
    </source>
</evidence>
<dbReference type="InterPro" id="IPR006148">
    <property type="entry name" value="Glc/Gal-6P_isomerase"/>
</dbReference>
<gene>
    <name evidence="7" type="primary">pgl</name>
    <name evidence="9" type="ORF">EDC26_103421</name>
</gene>
<comment type="function">
    <text evidence="2 7">Hydrolysis of 6-phosphogluconolactone to 6-phosphogluconate.</text>
</comment>
<dbReference type="OrthoDB" id="9810967at2"/>
<evidence type="ECO:0000256" key="7">
    <source>
        <dbReference type="RuleBase" id="RU365095"/>
    </source>
</evidence>
<evidence type="ECO:0000313" key="9">
    <source>
        <dbReference type="EMBL" id="TCT09797.1"/>
    </source>
</evidence>
<dbReference type="InterPro" id="IPR039104">
    <property type="entry name" value="6PGL"/>
</dbReference>
<dbReference type="PANTHER" id="PTHR11054">
    <property type="entry name" value="6-PHOSPHOGLUCONOLACTONASE"/>
    <property type="match status" value="1"/>
</dbReference>
<dbReference type="InterPro" id="IPR037171">
    <property type="entry name" value="NagB/RpiA_transferase-like"/>
</dbReference>
<dbReference type="InterPro" id="IPR005900">
    <property type="entry name" value="6-phosphogluconolactonase_DevB"/>
</dbReference>
<dbReference type="PANTHER" id="PTHR11054:SF0">
    <property type="entry name" value="6-PHOSPHOGLUCONOLACTONASE"/>
    <property type="match status" value="1"/>
</dbReference>
<dbReference type="GO" id="GO:0006098">
    <property type="term" value="P:pentose-phosphate shunt"/>
    <property type="evidence" value="ECO:0007669"/>
    <property type="project" value="UniProtKB-UniPathway"/>
</dbReference>
<evidence type="ECO:0000256" key="4">
    <source>
        <dbReference type="ARBA" id="ARBA00010662"/>
    </source>
</evidence>